<protein>
    <submittedName>
        <fullName evidence="2">Uncharacterized protein</fullName>
    </submittedName>
</protein>
<dbReference type="PROSITE" id="PS50005">
    <property type="entry name" value="TPR"/>
    <property type="match status" value="1"/>
</dbReference>
<name>A0A221T2M7_9DEIO</name>
<keyword evidence="3" id="KW-1185">Reference proteome</keyword>
<dbReference type="Gene3D" id="1.25.40.10">
    <property type="entry name" value="Tetratricopeptide repeat domain"/>
    <property type="match status" value="1"/>
</dbReference>
<keyword evidence="1" id="KW-0802">TPR repeat</keyword>
<evidence type="ECO:0000313" key="2">
    <source>
        <dbReference type="EMBL" id="ASN83149.1"/>
    </source>
</evidence>
<proteinExistence type="predicted"/>
<dbReference type="EMBL" id="CP021084">
    <property type="protein sequence ID" value="ASN83149.1"/>
    <property type="molecule type" value="Genomic_DNA"/>
</dbReference>
<evidence type="ECO:0000313" key="3">
    <source>
        <dbReference type="Proteomes" id="UP000259030"/>
    </source>
</evidence>
<dbReference type="InterPro" id="IPR036388">
    <property type="entry name" value="WH-like_DNA-bd_sf"/>
</dbReference>
<gene>
    <name evidence="2" type="ORF">DFI_18280</name>
</gene>
<dbReference type="SUPFAM" id="SSF52540">
    <property type="entry name" value="P-loop containing nucleoside triphosphate hydrolases"/>
    <property type="match status" value="1"/>
</dbReference>
<dbReference type="Proteomes" id="UP000259030">
    <property type="component" value="Plasmid pDFI3"/>
</dbReference>
<dbReference type="SUPFAM" id="SSF48452">
    <property type="entry name" value="TPR-like"/>
    <property type="match status" value="2"/>
</dbReference>
<geneLocation type="plasmid" evidence="3">
    <name>pdfi3</name>
</geneLocation>
<dbReference type="InterPro" id="IPR027417">
    <property type="entry name" value="P-loop_NTPase"/>
</dbReference>
<evidence type="ECO:0000256" key="1">
    <source>
        <dbReference type="PROSITE-ProRule" id="PRU00339"/>
    </source>
</evidence>
<dbReference type="SMART" id="SM00028">
    <property type="entry name" value="TPR"/>
    <property type="match status" value="3"/>
</dbReference>
<accession>A0A221T2M7</accession>
<dbReference type="Pfam" id="PF13181">
    <property type="entry name" value="TPR_8"/>
    <property type="match status" value="1"/>
</dbReference>
<dbReference type="InterPro" id="IPR011990">
    <property type="entry name" value="TPR-like_helical_dom_sf"/>
</dbReference>
<dbReference type="Gene3D" id="1.10.10.10">
    <property type="entry name" value="Winged helix-like DNA-binding domain superfamily/Winged helix DNA-binding domain"/>
    <property type="match status" value="1"/>
</dbReference>
<dbReference type="InterPro" id="IPR019734">
    <property type="entry name" value="TPR_rpt"/>
</dbReference>
<dbReference type="KEGG" id="dfc:DFI_18280"/>
<keyword evidence="2" id="KW-0614">Plasmid</keyword>
<dbReference type="AlphaFoldDB" id="A0A221T2M7"/>
<sequence>MRHKALTRTRLLPELHQFPGHILLCAPSGWGKSTLMRQYAQEHGADVVVARSGDALDTLLARRAHTGHSATVLIDDAWLLPAPVVSSLLGLDPHDTRVVLAVRHLHYPRVHLLQSRGRLLVLDAADLAFTVKELYDLHQRDDVGDLYTETQGWPHLSAQFHQPMFRPEAYLTDLMEDLDPAIRARLESVPMLEMWDAYFAHLQQQGDQAFTAVMNSGLPIVPAGESLALHPYFWAFLLNRTVPQASTPEAGAQALQEYVKGVDAGQAVAAVAAFFDQHGDEAEVSRECVHALVTALQHIGLRRLTPALRDKLAHLLVVTGQTDDAREVLMYQRDQGSASSLTYTMLARLANFRNDFVTFRTMVPLIHKAATSDYETALAYNCEALLHLRLDSYEEGLRAAERAYEYAVLCGDLEVHVIAVARVAYYHQMAGHLDEALTWSGEAIKLMSSDVAAGKFRRSLTPIYNIMGDMLKDSGRHEEALVFIREGLAIFQNGAAPESELIKLSVMQQPVDSPVGYLYNQRGLVYTELGRFEDAIEAFKASIDELERVGNKAAILLPLGYICYPLYRLGQTERISYYLDYLRMIIGQSDSVRGDHGEHRSYLPLAEGLHALSAGNRAAAKEHFARIRWEGALTYDSTLLAYLYTCKLALEEGKLDTSHAVTLAELLDARGSPNDITAVMFADEFKDVYAAIVKMGTADSGRFQRMLSTARQAVPSDARHTIQVTTLGQLGLAINGQPVTLKNNYPVYVLAYLALQDKPVTAEELGEAVWTGKANARNTATTAISMARKVLRDVDQELKDVIADASSVTQGRTYTLARRGAWTVQVDAEAYLSPAFSPENPDTAGLWAMLEQFSLFLPRTSGSEFAEEINSQLVTKLHAVAGHLATYYAAQGQARRAAHALLLALRTDFDPAAVDQLAQVAPSLSERDRGAVDAYLALAVDDDAMWDYLLREAHYALTRLFGEEKTLAV</sequence>
<feature type="repeat" description="TPR" evidence="1">
    <location>
        <begin position="516"/>
        <end position="549"/>
    </location>
</feature>
<dbReference type="RefSeq" id="WP_027464383.1">
    <property type="nucleotide sequence ID" value="NZ_CP021084.1"/>
</dbReference>
<reference evidence="2 3" key="1">
    <citation type="submission" date="2017-05" db="EMBL/GenBank/DDBJ databases">
        <title>The complete genome sequence of Deinococcus ficus isolated from the rhizosphere of the Ficus religiosa L. in Taiwan.</title>
        <authorList>
            <person name="Wu K.-M."/>
            <person name="Liao T.-L."/>
            <person name="Liu Y.-M."/>
            <person name="Young C.-C."/>
            <person name="Tsai S.-F."/>
        </authorList>
    </citation>
    <scope>NUCLEOTIDE SEQUENCE [LARGE SCALE GENOMIC DNA]</scope>
    <source>
        <strain evidence="2 3">CC-FR2-10</strain>
        <plasmid evidence="3">pdfi3</plasmid>
    </source>
</reference>
<organism evidence="2 3">
    <name type="scientific">Deinococcus ficus</name>
    <dbReference type="NCBI Taxonomy" id="317577"/>
    <lineage>
        <taxon>Bacteria</taxon>
        <taxon>Thermotogati</taxon>
        <taxon>Deinococcota</taxon>
        <taxon>Deinococci</taxon>
        <taxon>Deinococcales</taxon>
        <taxon>Deinococcaceae</taxon>
        <taxon>Deinococcus</taxon>
    </lineage>
</organism>